<feature type="domain" description="Radical SAM core" evidence="15">
    <location>
        <begin position="122"/>
        <end position="366"/>
    </location>
</feature>
<evidence type="ECO:0000256" key="13">
    <source>
        <dbReference type="ARBA" id="ARBA00023157"/>
    </source>
</evidence>
<comment type="caution">
    <text evidence="14">Lacks conserved residue(s) required for the propagation of feature annotation.</text>
</comment>
<keyword evidence="4 14" id="KW-0963">Cytoplasm</keyword>
<dbReference type="InterPro" id="IPR004383">
    <property type="entry name" value="rRNA_lsu_MTrfase_RlmN/Cfr"/>
</dbReference>
<dbReference type="CDD" id="cd01335">
    <property type="entry name" value="Radical_SAM"/>
    <property type="match status" value="1"/>
</dbReference>
<comment type="miscellaneous">
    <text evidence="14">Reaction proceeds by a ping-pong mechanism involving intermediate methylation of a conserved cysteine residue.</text>
</comment>
<feature type="binding site" evidence="14">
    <location>
        <position position="227"/>
    </location>
    <ligand>
        <name>S-adenosyl-L-methionine</name>
        <dbReference type="ChEBI" id="CHEBI:59789"/>
    </ligand>
</feature>
<organism evidence="16 17">
    <name type="scientific">Phaeobacter piscinae</name>
    <dbReference type="NCBI Taxonomy" id="1580596"/>
    <lineage>
        <taxon>Bacteria</taxon>
        <taxon>Pseudomonadati</taxon>
        <taxon>Pseudomonadota</taxon>
        <taxon>Alphaproteobacteria</taxon>
        <taxon>Rhodobacterales</taxon>
        <taxon>Roseobacteraceae</taxon>
        <taxon>Phaeobacter</taxon>
    </lineage>
</organism>
<keyword evidence="13 14" id="KW-1015">Disulfide bond</keyword>
<feature type="binding site" evidence="14">
    <location>
        <position position="136"/>
    </location>
    <ligand>
        <name>[4Fe-4S] cluster</name>
        <dbReference type="ChEBI" id="CHEBI:49883"/>
        <note>4Fe-4S-S-AdoMet</note>
    </ligand>
</feature>
<dbReference type="SUPFAM" id="SSF102114">
    <property type="entry name" value="Radical SAM enzymes"/>
    <property type="match status" value="1"/>
</dbReference>
<accession>A0ABM6PIJ4</accession>
<reference evidence="16 17" key="1">
    <citation type="journal article" date="2017" name="Front. Microbiol.">
        <title>Phaeobacter piscinae sp. nov., a species of the Roseobacter group and potential aquaculture probiont.</title>
        <authorList>
            <person name="Sonnenschein E.C."/>
            <person name="Phippen C.B.W."/>
            <person name="Nielsen K.F."/>
            <person name="Mateiu R.V."/>
            <person name="Melchiorsen J."/>
            <person name="Gram L."/>
            <person name="Overmann J."/>
            <person name="Freese H.M."/>
        </authorList>
    </citation>
    <scope>NUCLEOTIDE SEQUENCE [LARGE SCALE GENOMIC DNA]</scope>
    <source>
        <strain evidence="16 17">P36</strain>
    </source>
</reference>
<gene>
    <name evidence="14 16" type="primary">rlmN</name>
    <name evidence="16" type="ORF">PhaeoP36_03452</name>
</gene>
<evidence type="ECO:0000256" key="9">
    <source>
        <dbReference type="ARBA" id="ARBA00022694"/>
    </source>
</evidence>
<keyword evidence="10 14" id="KW-0479">Metal-binding</keyword>
<evidence type="ECO:0000256" key="2">
    <source>
        <dbReference type="ARBA" id="ARBA00007544"/>
    </source>
</evidence>
<dbReference type="InterPro" id="IPR027492">
    <property type="entry name" value="RNA_MTrfase_RlmN"/>
</dbReference>
<dbReference type="GO" id="GO:0008168">
    <property type="term" value="F:methyltransferase activity"/>
    <property type="evidence" value="ECO:0007669"/>
    <property type="project" value="UniProtKB-KW"/>
</dbReference>
<evidence type="ECO:0000313" key="17">
    <source>
        <dbReference type="Proteomes" id="UP000218891"/>
    </source>
</evidence>
<keyword evidence="17" id="KW-1185">Reference proteome</keyword>
<reference evidence="16 17" key="3">
    <citation type="journal article" date="2017" name="Int. J. Syst. Evol. Microbiol.">
        <title>Adaptation of Surface-Associated Bacteria to the Open Ocean: A Genomically Distinct Subpopulation of Phaeobacter gallaeciensis Colonizes Pacific Mesozooplankton.</title>
        <authorList>
            <person name="Freese H.M."/>
            <person name="Methner A."/>
            <person name="Overmann J."/>
        </authorList>
    </citation>
    <scope>NUCLEOTIDE SEQUENCE [LARGE SCALE GENOMIC DNA]</scope>
    <source>
        <strain evidence="16 17">P36</strain>
    </source>
</reference>
<evidence type="ECO:0000256" key="7">
    <source>
        <dbReference type="ARBA" id="ARBA00022679"/>
    </source>
</evidence>
<comment type="similarity">
    <text evidence="2 14">Belongs to the radical SAM superfamily. RlmN family.</text>
</comment>
<reference evidence="16 17" key="2">
    <citation type="journal article" date="2017" name="Genome Biol. Evol.">
        <title>Trajectories and Drivers of Genome Evolution in Surface-Associated Marine Phaeobacter.</title>
        <authorList>
            <person name="Freese H.M."/>
            <person name="Sikorski J."/>
            <person name="Bunk B."/>
            <person name="Scheuner C."/>
            <person name="Meier-Kolthoff J.P."/>
            <person name="Sproer C."/>
            <person name="Gram L."/>
            <person name="Overmann J."/>
        </authorList>
    </citation>
    <scope>NUCLEOTIDE SEQUENCE [LARGE SCALE GENOMIC DNA]</scope>
    <source>
        <strain evidence="16 17">P36</strain>
    </source>
</reference>
<feature type="binding site" evidence="14">
    <location>
        <position position="326"/>
    </location>
    <ligand>
        <name>S-adenosyl-L-methionine</name>
        <dbReference type="ChEBI" id="CHEBI:59789"/>
    </ligand>
</feature>
<dbReference type="PIRSF" id="PIRSF006004">
    <property type="entry name" value="CHP00048"/>
    <property type="match status" value="1"/>
</dbReference>
<reference evidence="16 17" key="4">
    <citation type="journal article" date="2018" name="Environ. Microbiol. Rep.">
        <title>Phylogenetic distribution of roseobacticides in the Roseobacter group and their effect on microalgae.</title>
        <authorList>
            <person name="Sonnenschein E.C."/>
            <person name="Phippen C.B."/>
            <person name="Bentzon-Tilia M."/>
            <person name="Rasmussen S.A."/>
            <person name="Nielsen K.F."/>
            <person name="Gram L."/>
        </authorList>
    </citation>
    <scope>NUCLEOTIDE SEQUENCE [LARGE SCALE GENOMIC DNA]</scope>
    <source>
        <strain evidence="16 17">P36</strain>
    </source>
</reference>
<dbReference type="Gene3D" id="3.20.20.70">
    <property type="entry name" value="Aldolase class I"/>
    <property type="match status" value="1"/>
</dbReference>
<dbReference type="EMBL" id="CP010643">
    <property type="protein sequence ID" value="ATG37530.1"/>
    <property type="molecule type" value="Genomic_DNA"/>
</dbReference>
<feature type="binding site" evidence="14">
    <location>
        <begin position="195"/>
        <end position="196"/>
    </location>
    <ligand>
        <name>S-adenosyl-L-methionine</name>
        <dbReference type="ChEBI" id="CHEBI:59789"/>
    </ligand>
</feature>
<dbReference type="SFLD" id="SFLDG01062">
    <property type="entry name" value="methyltransferase_(Class_A)"/>
    <property type="match status" value="1"/>
</dbReference>
<dbReference type="InterPro" id="IPR040072">
    <property type="entry name" value="Methyltransferase_A"/>
</dbReference>
<evidence type="ECO:0000313" key="16">
    <source>
        <dbReference type="EMBL" id="ATG37530.1"/>
    </source>
</evidence>
<dbReference type="Gene3D" id="1.10.150.530">
    <property type="match status" value="1"/>
</dbReference>
<dbReference type="InterPro" id="IPR013785">
    <property type="entry name" value="Aldolase_TIM"/>
</dbReference>
<sequence length="394" mass="43952">MTANAPITQDVLTLPRKLPEGGKINLVGLTRDQLRDTLIAHGTPEKQAKMRVGQIWQWIYQWGKRDFAEMTNLAKAYRAELDEHFEIAIPEVVSKQVSTDGTRKYLVRIAGGHEVEVVYIPEEGRGTLCISSQVGCTLTCSFCHTGTQKLVRNLTSAEIVGQIMMARDDLDEWPVPGAPKDETRLLSNIVLMGMGEPLYNFENVRDAMKIAMDPEGISLSRRRITLSTSGVVPEIARTAEEIGCLLAVSFHATTDEVRDKLVPINKRWNIEALLEALRAYPRLTNSERITFEYVMLNGVNDSDEDAHRLVELIEGIPAKVNLIPFNEWPGSPYTRSSNNRIHAFANIIYQAGYASPIRTPRGEDILAACGQLKSATERARKSRKQIEAEAGLNP</sequence>
<name>A0ABM6PIJ4_9RHOB</name>
<evidence type="ECO:0000256" key="1">
    <source>
        <dbReference type="ARBA" id="ARBA00004496"/>
    </source>
</evidence>
<dbReference type="InterPro" id="IPR048641">
    <property type="entry name" value="RlmN_N"/>
</dbReference>
<comment type="catalytic activity">
    <reaction evidence="14">
        <text>adenosine(2503) in 23S rRNA + 2 reduced [2Fe-2S]-[ferredoxin] + 2 S-adenosyl-L-methionine = 2-methyladenosine(2503) in 23S rRNA + 5'-deoxyadenosine + L-methionine + 2 oxidized [2Fe-2S]-[ferredoxin] + S-adenosyl-L-homocysteine</text>
        <dbReference type="Rhea" id="RHEA:42916"/>
        <dbReference type="Rhea" id="RHEA-COMP:10000"/>
        <dbReference type="Rhea" id="RHEA-COMP:10001"/>
        <dbReference type="Rhea" id="RHEA-COMP:10152"/>
        <dbReference type="Rhea" id="RHEA-COMP:10282"/>
        <dbReference type="ChEBI" id="CHEBI:17319"/>
        <dbReference type="ChEBI" id="CHEBI:33737"/>
        <dbReference type="ChEBI" id="CHEBI:33738"/>
        <dbReference type="ChEBI" id="CHEBI:57844"/>
        <dbReference type="ChEBI" id="CHEBI:57856"/>
        <dbReference type="ChEBI" id="CHEBI:59789"/>
        <dbReference type="ChEBI" id="CHEBI:74411"/>
        <dbReference type="ChEBI" id="CHEBI:74497"/>
        <dbReference type="EC" id="2.1.1.192"/>
    </reaction>
</comment>
<evidence type="ECO:0000256" key="5">
    <source>
        <dbReference type="ARBA" id="ARBA00022552"/>
    </source>
</evidence>
<feature type="active site" description="Proton acceptor" evidence="14">
    <location>
        <position position="116"/>
    </location>
</feature>
<dbReference type="InterPro" id="IPR058240">
    <property type="entry name" value="rSAM_sf"/>
</dbReference>
<dbReference type="Proteomes" id="UP000218891">
    <property type="component" value="Chromosome"/>
</dbReference>
<evidence type="ECO:0000256" key="6">
    <source>
        <dbReference type="ARBA" id="ARBA00022603"/>
    </source>
</evidence>
<dbReference type="NCBIfam" id="TIGR00048">
    <property type="entry name" value="rRNA_mod_RlmN"/>
    <property type="match status" value="1"/>
</dbReference>
<evidence type="ECO:0000256" key="3">
    <source>
        <dbReference type="ARBA" id="ARBA00022485"/>
    </source>
</evidence>
<keyword evidence="9 14" id="KW-0819">tRNA processing</keyword>
<evidence type="ECO:0000256" key="10">
    <source>
        <dbReference type="ARBA" id="ARBA00022723"/>
    </source>
</evidence>
<proteinExistence type="inferred from homology"/>
<dbReference type="HAMAP" id="MF_01849">
    <property type="entry name" value="RNA_methyltr_RlmN"/>
    <property type="match status" value="1"/>
</dbReference>
<dbReference type="PANTHER" id="PTHR30544:SF5">
    <property type="entry name" value="RADICAL SAM CORE DOMAIN-CONTAINING PROTEIN"/>
    <property type="match status" value="1"/>
</dbReference>
<keyword evidence="8 14" id="KW-0949">S-adenosyl-L-methionine</keyword>
<dbReference type="RefSeq" id="WP_040174953.1">
    <property type="nucleotide sequence ID" value="NZ_CP010643.1"/>
</dbReference>
<evidence type="ECO:0000256" key="4">
    <source>
        <dbReference type="ARBA" id="ARBA00022490"/>
    </source>
</evidence>
<comment type="subcellular location">
    <subcellularLocation>
        <location evidence="1 14">Cytoplasm</location>
    </subcellularLocation>
</comment>
<feature type="binding site" evidence="14">
    <location>
        <begin position="249"/>
        <end position="251"/>
    </location>
    <ligand>
        <name>S-adenosyl-L-methionine</name>
        <dbReference type="ChEBI" id="CHEBI:59789"/>
    </ligand>
</feature>
<dbReference type="PROSITE" id="PS51918">
    <property type="entry name" value="RADICAL_SAM"/>
    <property type="match status" value="1"/>
</dbReference>
<evidence type="ECO:0000256" key="8">
    <source>
        <dbReference type="ARBA" id="ARBA00022691"/>
    </source>
</evidence>
<comment type="function">
    <text evidence="14">Specifically methylates position 2 of adenine 2503 in 23S rRNA and position 2 of adenine 37 in tRNAs. m2A2503 modification seems to play a crucial role in the proofreading step occurring at the peptidyl transferase center and thus would serve to optimize ribosomal fidelity.</text>
</comment>
<dbReference type="PANTHER" id="PTHR30544">
    <property type="entry name" value="23S RRNA METHYLTRANSFERASE"/>
    <property type="match status" value="1"/>
</dbReference>
<evidence type="ECO:0000256" key="11">
    <source>
        <dbReference type="ARBA" id="ARBA00023004"/>
    </source>
</evidence>
<comment type="cofactor">
    <cofactor evidence="14">
        <name>[4Fe-4S] cluster</name>
        <dbReference type="ChEBI" id="CHEBI:49883"/>
    </cofactor>
    <text evidence="14">Binds 1 [4Fe-4S] cluster. The cluster is coordinated with 3 cysteines and an exchangeable S-adenosyl-L-methionine.</text>
</comment>
<dbReference type="SFLD" id="SFLDF00275">
    <property type="entry name" value="adenosine_C2_methyltransferase"/>
    <property type="match status" value="1"/>
</dbReference>
<keyword evidence="11 14" id="KW-0408">Iron</keyword>
<evidence type="ECO:0000259" key="15">
    <source>
        <dbReference type="PROSITE" id="PS51918"/>
    </source>
</evidence>
<dbReference type="InterPro" id="IPR007197">
    <property type="entry name" value="rSAM"/>
</dbReference>
<dbReference type="Pfam" id="PF21016">
    <property type="entry name" value="RlmN_N"/>
    <property type="match status" value="1"/>
</dbReference>
<feature type="active site" description="S-methylcysteine intermediate" evidence="14">
    <location>
        <position position="369"/>
    </location>
</feature>
<dbReference type="Pfam" id="PF04055">
    <property type="entry name" value="Radical_SAM"/>
    <property type="match status" value="1"/>
</dbReference>
<protein>
    <recommendedName>
        <fullName evidence="14">Dual-specificity RNA methyltransferase RlmN</fullName>
        <ecNumber evidence="14">2.1.1.192</ecNumber>
    </recommendedName>
    <alternativeName>
        <fullName evidence="14">23S rRNA (adenine(2503)-C(2))-methyltransferase</fullName>
    </alternativeName>
    <alternativeName>
        <fullName evidence="14">23S rRNA m2A2503 methyltransferase</fullName>
    </alternativeName>
    <alternativeName>
        <fullName evidence="14">Ribosomal RNA large subunit methyltransferase N</fullName>
    </alternativeName>
    <alternativeName>
        <fullName evidence="14">tRNA (adenine(37)-C(2))-methyltransferase</fullName>
    </alternativeName>
    <alternativeName>
        <fullName evidence="14">tRNA m2A37 methyltransferase</fullName>
    </alternativeName>
</protein>
<keyword evidence="6 14" id="KW-0489">Methyltransferase</keyword>
<evidence type="ECO:0000256" key="12">
    <source>
        <dbReference type="ARBA" id="ARBA00023014"/>
    </source>
</evidence>
<feature type="binding site" evidence="14">
    <location>
        <position position="140"/>
    </location>
    <ligand>
        <name>[4Fe-4S] cluster</name>
        <dbReference type="ChEBI" id="CHEBI:49883"/>
        <note>4Fe-4S-S-AdoMet</note>
    </ligand>
</feature>
<feature type="binding site" evidence="14">
    <location>
        <position position="143"/>
    </location>
    <ligand>
        <name>[4Fe-4S] cluster</name>
        <dbReference type="ChEBI" id="CHEBI:49883"/>
        <note>4Fe-4S-S-AdoMet</note>
    </ligand>
</feature>
<evidence type="ECO:0000256" key="14">
    <source>
        <dbReference type="HAMAP-Rule" id="MF_01849"/>
    </source>
</evidence>
<dbReference type="GO" id="GO:0032259">
    <property type="term" value="P:methylation"/>
    <property type="evidence" value="ECO:0007669"/>
    <property type="project" value="UniProtKB-KW"/>
</dbReference>
<comment type="catalytic activity">
    <reaction evidence="14">
        <text>adenosine(37) in tRNA + 2 reduced [2Fe-2S]-[ferredoxin] + 2 S-adenosyl-L-methionine = 2-methyladenosine(37) in tRNA + 5'-deoxyadenosine + L-methionine + 2 oxidized [2Fe-2S]-[ferredoxin] + S-adenosyl-L-homocysteine</text>
        <dbReference type="Rhea" id="RHEA:43332"/>
        <dbReference type="Rhea" id="RHEA-COMP:10000"/>
        <dbReference type="Rhea" id="RHEA-COMP:10001"/>
        <dbReference type="Rhea" id="RHEA-COMP:10162"/>
        <dbReference type="Rhea" id="RHEA-COMP:10485"/>
        <dbReference type="ChEBI" id="CHEBI:17319"/>
        <dbReference type="ChEBI" id="CHEBI:33737"/>
        <dbReference type="ChEBI" id="CHEBI:33738"/>
        <dbReference type="ChEBI" id="CHEBI:57844"/>
        <dbReference type="ChEBI" id="CHEBI:57856"/>
        <dbReference type="ChEBI" id="CHEBI:59789"/>
        <dbReference type="ChEBI" id="CHEBI:74411"/>
        <dbReference type="ChEBI" id="CHEBI:74497"/>
        <dbReference type="EC" id="2.1.1.192"/>
    </reaction>
</comment>
<keyword evidence="7 14" id="KW-0808">Transferase</keyword>
<keyword evidence="3 14" id="KW-0004">4Fe-4S</keyword>
<keyword evidence="12 14" id="KW-0411">Iron-sulfur</keyword>
<dbReference type="SFLD" id="SFLDS00029">
    <property type="entry name" value="Radical_SAM"/>
    <property type="match status" value="1"/>
</dbReference>
<dbReference type="EC" id="2.1.1.192" evidence="14"/>
<keyword evidence="5 14" id="KW-0698">rRNA processing</keyword>